<evidence type="ECO:0000313" key="3">
    <source>
        <dbReference type="Proteomes" id="UP000715781"/>
    </source>
</evidence>
<gene>
    <name evidence="2" type="ORF">KME32_17100</name>
</gene>
<organism evidence="2 3">
    <name type="scientific">Mojavia pulchra JT2-VF2</name>
    <dbReference type="NCBI Taxonomy" id="287848"/>
    <lineage>
        <taxon>Bacteria</taxon>
        <taxon>Bacillati</taxon>
        <taxon>Cyanobacteriota</taxon>
        <taxon>Cyanophyceae</taxon>
        <taxon>Nostocales</taxon>
        <taxon>Nostocaceae</taxon>
    </lineage>
</organism>
<dbReference type="InterPro" id="IPR013656">
    <property type="entry name" value="PAS_4"/>
</dbReference>
<comment type="caution">
    <text evidence="2">The sequence shown here is derived from an EMBL/GenBank/DDBJ whole genome shotgun (WGS) entry which is preliminary data.</text>
</comment>
<dbReference type="EMBL" id="JAHHHN010000009">
    <property type="protein sequence ID" value="MBW4562829.1"/>
    <property type="molecule type" value="Genomic_DNA"/>
</dbReference>
<dbReference type="Proteomes" id="UP000715781">
    <property type="component" value="Unassembled WGS sequence"/>
</dbReference>
<dbReference type="Pfam" id="PF08448">
    <property type="entry name" value="PAS_4"/>
    <property type="match status" value="1"/>
</dbReference>
<dbReference type="InterPro" id="IPR035965">
    <property type="entry name" value="PAS-like_dom_sf"/>
</dbReference>
<dbReference type="Gene3D" id="3.30.450.20">
    <property type="entry name" value="PAS domain"/>
    <property type="match status" value="1"/>
</dbReference>
<proteinExistence type="predicted"/>
<name>A0A951PZA2_9NOST</name>
<evidence type="ECO:0000313" key="2">
    <source>
        <dbReference type="EMBL" id="MBW4562829.1"/>
    </source>
</evidence>
<accession>A0A951PZA2</accession>
<reference evidence="2" key="1">
    <citation type="submission" date="2021-05" db="EMBL/GenBank/DDBJ databases">
        <authorList>
            <person name="Pietrasiak N."/>
            <person name="Ward R."/>
            <person name="Stajich J.E."/>
            <person name="Kurbessoian T."/>
        </authorList>
    </citation>
    <scope>NUCLEOTIDE SEQUENCE</scope>
    <source>
        <strain evidence="2">JT2-VF2</strain>
    </source>
</reference>
<evidence type="ECO:0000259" key="1">
    <source>
        <dbReference type="Pfam" id="PF08448"/>
    </source>
</evidence>
<dbReference type="AlphaFoldDB" id="A0A951PZA2"/>
<protein>
    <submittedName>
        <fullName evidence="2">PAS domain-containing protein</fullName>
    </submittedName>
</protein>
<reference evidence="2" key="2">
    <citation type="journal article" date="2022" name="Microbiol. Resour. Announc.">
        <title>Metagenome Sequencing to Explore Phylogenomics of Terrestrial Cyanobacteria.</title>
        <authorList>
            <person name="Ward R.D."/>
            <person name="Stajich J.E."/>
            <person name="Johansen J.R."/>
            <person name="Huntemann M."/>
            <person name="Clum A."/>
            <person name="Foster B."/>
            <person name="Foster B."/>
            <person name="Roux S."/>
            <person name="Palaniappan K."/>
            <person name="Varghese N."/>
            <person name="Mukherjee S."/>
            <person name="Reddy T.B.K."/>
            <person name="Daum C."/>
            <person name="Copeland A."/>
            <person name="Chen I.A."/>
            <person name="Ivanova N.N."/>
            <person name="Kyrpides N.C."/>
            <person name="Shapiro N."/>
            <person name="Eloe-Fadrosh E.A."/>
            <person name="Pietrasiak N."/>
        </authorList>
    </citation>
    <scope>NUCLEOTIDE SEQUENCE</scope>
    <source>
        <strain evidence="2">JT2-VF2</strain>
    </source>
</reference>
<feature type="domain" description="PAS fold-4" evidence="1">
    <location>
        <begin position="1"/>
        <end position="73"/>
    </location>
</feature>
<dbReference type="SUPFAM" id="SSF55785">
    <property type="entry name" value="PYP-like sensor domain (PAS domain)"/>
    <property type="match status" value="1"/>
</dbReference>
<sequence length="101" mass="11132">MNEALAEINGLPQEAHIGKTVAELLPGVGAEIMEAFRHVAMTKESIVAQEASDETPTVPGQQRYWSVNYYPIQQRFLARASGILASSRNYQTTLTPHFSQA</sequence>